<evidence type="ECO:0000256" key="3">
    <source>
        <dbReference type="SAM" id="MobiDB-lite"/>
    </source>
</evidence>
<keyword evidence="2" id="KW-0560">Oxidoreductase</keyword>
<evidence type="ECO:0000256" key="1">
    <source>
        <dbReference type="ARBA" id="ARBA00006484"/>
    </source>
</evidence>
<dbReference type="PANTHER" id="PTHR43639:SF1">
    <property type="entry name" value="SHORT-CHAIN DEHYDROGENASE_REDUCTASE FAMILY PROTEIN"/>
    <property type="match status" value="1"/>
</dbReference>
<dbReference type="GO" id="GO:0016491">
    <property type="term" value="F:oxidoreductase activity"/>
    <property type="evidence" value="ECO:0007669"/>
    <property type="project" value="UniProtKB-KW"/>
</dbReference>
<dbReference type="InterPro" id="IPR036291">
    <property type="entry name" value="NAD(P)-bd_dom_sf"/>
</dbReference>
<proteinExistence type="inferred from homology"/>
<dbReference type="Pfam" id="PF00106">
    <property type="entry name" value="adh_short"/>
    <property type="match status" value="1"/>
</dbReference>
<comment type="caution">
    <text evidence="4">The sequence shown here is derived from an EMBL/GenBank/DDBJ whole genome shotgun (WGS) entry which is preliminary data.</text>
</comment>
<evidence type="ECO:0000313" key="4">
    <source>
        <dbReference type="EMBL" id="MTH62812.1"/>
    </source>
</evidence>
<evidence type="ECO:0000313" key="5">
    <source>
        <dbReference type="Proteomes" id="UP000478740"/>
    </source>
</evidence>
<reference evidence="4 5" key="1">
    <citation type="submission" date="2019-11" db="EMBL/GenBank/DDBJ databases">
        <authorList>
            <person name="Dong K."/>
        </authorList>
    </citation>
    <scope>NUCLEOTIDE SEQUENCE [LARGE SCALE GENOMIC DNA]</scope>
    <source>
        <strain evidence="4 5">DK608</strain>
    </source>
</reference>
<sequence length="312" mass="33740">MRWWTACRNARPFRASGRAADDQDRHPLPADPDRFGAGRRSRFPQADRQNSGHSLAMTALVTGGARRLGRAMVLELARRGHDVAIHCNDSRAEAEAVATEARALGVKAQVFAADLLDADATEALLPQVTAAMGPLSVLINNASVFEHDDIRSATRDSWNRHVDSNLRSPFVLTQAFAAQAAPADRRTAEPVAQAQVINMIDQRVLKPTPEFMTYAMAKAALWWLTQTTAQALAPDIRVNAIGPGPTLQGGRQSQMHFAQQRSATLLQRGADPDDICAALAYLLQAKSVTGQLICVDGGQHLGWQTPDAVGVE</sequence>
<dbReference type="PANTHER" id="PTHR43639">
    <property type="entry name" value="OXIDOREDUCTASE, SHORT-CHAIN DEHYDROGENASE/REDUCTASE FAMILY (AFU_ORTHOLOGUE AFUA_5G02870)"/>
    <property type="match status" value="1"/>
</dbReference>
<comment type="similarity">
    <text evidence="1">Belongs to the short-chain dehydrogenases/reductases (SDR) family.</text>
</comment>
<feature type="compositionally biased region" description="Basic and acidic residues" evidence="3">
    <location>
        <begin position="19"/>
        <end position="36"/>
    </location>
</feature>
<name>A0A6L6IU16_9RHOB</name>
<dbReference type="PROSITE" id="PS00061">
    <property type="entry name" value="ADH_SHORT"/>
    <property type="match status" value="1"/>
</dbReference>
<dbReference type="NCBIfam" id="NF006597">
    <property type="entry name" value="PRK09134.1"/>
    <property type="match status" value="1"/>
</dbReference>
<dbReference type="Gene3D" id="3.40.50.720">
    <property type="entry name" value="NAD(P)-binding Rossmann-like Domain"/>
    <property type="match status" value="1"/>
</dbReference>
<dbReference type="AlphaFoldDB" id="A0A6L6IU16"/>
<feature type="region of interest" description="Disordered" evidence="3">
    <location>
        <begin position="15"/>
        <end position="52"/>
    </location>
</feature>
<dbReference type="InterPro" id="IPR002347">
    <property type="entry name" value="SDR_fam"/>
</dbReference>
<accession>A0A6L6IU16</accession>
<dbReference type="EMBL" id="WMII01000001">
    <property type="protein sequence ID" value="MTH62812.1"/>
    <property type="molecule type" value="Genomic_DNA"/>
</dbReference>
<keyword evidence="5" id="KW-1185">Reference proteome</keyword>
<protein>
    <submittedName>
        <fullName evidence="4">SDR family oxidoreductase</fullName>
    </submittedName>
</protein>
<evidence type="ECO:0000256" key="2">
    <source>
        <dbReference type="ARBA" id="ARBA00023002"/>
    </source>
</evidence>
<dbReference type="SUPFAM" id="SSF51735">
    <property type="entry name" value="NAD(P)-binding Rossmann-fold domains"/>
    <property type="match status" value="1"/>
</dbReference>
<dbReference type="PRINTS" id="PR00081">
    <property type="entry name" value="GDHRDH"/>
</dbReference>
<organism evidence="4 5">
    <name type="scientific">Paracoccus shanxieyensis</name>
    <dbReference type="NCBI Taxonomy" id="2675752"/>
    <lineage>
        <taxon>Bacteria</taxon>
        <taxon>Pseudomonadati</taxon>
        <taxon>Pseudomonadota</taxon>
        <taxon>Alphaproteobacteria</taxon>
        <taxon>Rhodobacterales</taxon>
        <taxon>Paracoccaceae</taxon>
        <taxon>Paracoccus</taxon>
    </lineage>
</organism>
<gene>
    <name evidence="4" type="ORF">GL284_00850</name>
</gene>
<dbReference type="InterPro" id="IPR020904">
    <property type="entry name" value="Sc_DH/Rdtase_CS"/>
</dbReference>
<dbReference type="Proteomes" id="UP000478740">
    <property type="component" value="Unassembled WGS sequence"/>
</dbReference>